<reference evidence="1" key="1">
    <citation type="submission" date="2018-05" db="EMBL/GenBank/DDBJ databases">
        <authorList>
            <person name="Lanie J.A."/>
            <person name="Ng W.-L."/>
            <person name="Kazmierczak K.M."/>
            <person name="Andrzejewski T.M."/>
            <person name="Davidsen T.M."/>
            <person name="Wayne K.J."/>
            <person name="Tettelin H."/>
            <person name="Glass J.I."/>
            <person name="Rusch D."/>
            <person name="Podicherti R."/>
            <person name="Tsui H.-C.T."/>
            <person name="Winkler M.E."/>
        </authorList>
    </citation>
    <scope>NUCLEOTIDE SEQUENCE</scope>
</reference>
<sequence>MNKIALSVALTVAVGFVGLKLAGSRVGGLSTETMPSVSLVKTSVLETAPRNTYLEDWRSVVAGEETGLAKPDIDRVADPIGA</sequence>
<organism evidence="1">
    <name type="scientific">marine metagenome</name>
    <dbReference type="NCBI Taxonomy" id="408172"/>
    <lineage>
        <taxon>unclassified sequences</taxon>
        <taxon>metagenomes</taxon>
        <taxon>ecological metagenomes</taxon>
    </lineage>
</organism>
<feature type="non-terminal residue" evidence="1">
    <location>
        <position position="82"/>
    </location>
</feature>
<dbReference type="EMBL" id="UINC01142890">
    <property type="protein sequence ID" value="SVD31504.1"/>
    <property type="molecule type" value="Genomic_DNA"/>
</dbReference>
<accession>A0A382UB33</accession>
<evidence type="ECO:0000313" key="1">
    <source>
        <dbReference type="EMBL" id="SVD31504.1"/>
    </source>
</evidence>
<protein>
    <submittedName>
        <fullName evidence="1">Uncharacterized protein</fullName>
    </submittedName>
</protein>
<name>A0A382UB33_9ZZZZ</name>
<dbReference type="AlphaFoldDB" id="A0A382UB33"/>
<gene>
    <name evidence="1" type="ORF">METZ01_LOCUS384358</name>
</gene>
<proteinExistence type="predicted"/>